<dbReference type="PROSITE" id="PS50975">
    <property type="entry name" value="ATP_GRASP"/>
    <property type="match status" value="1"/>
</dbReference>
<name>A0A3M6UCR7_POCDA</name>
<dbReference type="SUPFAM" id="SSF56059">
    <property type="entry name" value="Glutathione synthetase ATP-binding domain-like"/>
    <property type="match status" value="1"/>
</dbReference>
<evidence type="ECO:0000256" key="1">
    <source>
        <dbReference type="PROSITE-ProRule" id="PRU00409"/>
    </source>
</evidence>
<keyword evidence="1" id="KW-0067">ATP-binding</keyword>
<comment type="caution">
    <text evidence="3">The sequence shown here is derived from an EMBL/GenBank/DDBJ whole genome shotgun (WGS) entry which is preliminary data.</text>
</comment>
<evidence type="ECO:0000259" key="2">
    <source>
        <dbReference type="PROSITE" id="PS50975"/>
    </source>
</evidence>
<dbReference type="Proteomes" id="UP000275408">
    <property type="component" value="Unassembled WGS sequence"/>
</dbReference>
<evidence type="ECO:0000313" key="3">
    <source>
        <dbReference type="EMBL" id="RMX51349.1"/>
    </source>
</evidence>
<dbReference type="GO" id="GO:0005524">
    <property type="term" value="F:ATP binding"/>
    <property type="evidence" value="ECO:0007669"/>
    <property type="project" value="UniProtKB-UniRule"/>
</dbReference>
<keyword evidence="4" id="KW-1185">Reference proteome</keyword>
<protein>
    <recommendedName>
        <fullName evidence="2">ATP-grasp domain-containing protein</fullName>
    </recommendedName>
</protein>
<dbReference type="Gene3D" id="3.30.470.20">
    <property type="entry name" value="ATP-grasp fold, B domain"/>
    <property type="match status" value="1"/>
</dbReference>
<proteinExistence type="predicted"/>
<dbReference type="InterPro" id="IPR011761">
    <property type="entry name" value="ATP-grasp"/>
</dbReference>
<sequence>MKIELYVNQLSRTDCGGYIVTYTGYSGKRRRPVAVASVMTNNNVVTLSWLLAQDLPQAYIFTERPSTFNHNATFVNDKKYVIHDYLPNITEDNRHLKAMRACPVAGSKFPILVTRDINPLIREHWSKWLPFFPKPDIRIFDKEDTGDRPLIVNFPFQSFPANKHAVNPDVHYKLSSKARIPEMGAPCPRHMSRDNYTLPCIIKAAQGKGKRGTFLVKTEEEVTEALNELSNNFCDAELVVTEVIENVSKCLLAQLYIFQNGLFHWLGVKCKSNLPFVKRPEGYIPTPDVNWDEQEELEEMLRDVVHPVTQYLHGNGYFGFTGVEILVNDKGCFVVDVNLKIASSTNLLLIAPHMAALNFPISYVMEILPTNIKHLLEAIDSLNHQGDGRAILLADGELSVEIQHKACVVIFAKNCEDVFKFQRELLKVAGNEISSGTSLGP</sequence>
<dbReference type="PANTHER" id="PTHR37018:SF1">
    <property type="entry name" value="CULTURE SPECIFIC PROTEIN, PUTATIVE (AFU_ORTHOLOGUE AFUA_2G00130)-RELATED"/>
    <property type="match status" value="1"/>
</dbReference>
<organism evidence="3 4">
    <name type="scientific">Pocillopora damicornis</name>
    <name type="common">Cauliflower coral</name>
    <name type="synonym">Millepora damicornis</name>
    <dbReference type="NCBI Taxonomy" id="46731"/>
    <lineage>
        <taxon>Eukaryota</taxon>
        <taxon>Metazoa</taxon>
        <taxon>Cnidaria</taxon>
        <taxon>Anthozoa</taxon>
        <taxon>Hexacorallia</taxon>
        <taxon>Scleractinia</taxon>
        <taxon>Astrocoeniina</taxon>
        <taxon>Pocilloporidae</taxon>
        <taxon>Pocillopora</taxon>
    </lineage>
</organism>
<feature type="domain" description="ATP-grasp" evidence="2">
    <location>
        <begin position="172"/>
        <end position="368"/>
    </location>
</feature>
<dbReference type="Pfam" id="PF02655">
    <property type="entry name" value="ATP-grasp_3"/>
    <property type="match status" value="1"/>
</dbReference>
<dbReference type="PANTHER" id="PTHR37018">
    <property type="entry name" value="CULTURE SPECIFIC PROTEIN, PUTATIVE (AFU_ORTHOLOGUE AFUA_2G00130)-RELATED"/>
    <property type="match status" value="1"/>
</dbReference>
<dbReference type="GO" id="GO:0046872">
    <property type="term" value="F:metal ion binding"/>
    <property type="evidence" value="ECO:0007669"/>
    <property type="project" value="InterPro"/>
</dbReference>
<dbReference type="EMBL" id="RCHS01001805">
    <property type="protein sequence ID" value="RMX51349.1"/>
    <property type="molecule type" value="Genomic_DNA"/>
</dbReference>
<keyword evidence="1" id="KW-0547">Nucleotide-binding</keyword>
<gene>
    <name evidence="3" type="ORF">pdam_00020071</name>
</gene>
<evidence type="ECO:0000313" key="4">
    <source>
        <dbReference type="Proteomes" id="UP000275408"/>
    </source>
</evidence>
<reference evidence="3 4" key="1">
    <citation type="journal article" date="2018" name="Sci. Rep.">
        <title>Comparative analysis of the Pocillopora damicornis genome highlights role of immune system in coral evolution.</title>
        <authorList>
            <person name="Cunning R."/>
            <person name="Bay R.A."/>
            <person name="Gillette P."/>
            <person name="Baker A.C."/>
            <person name="Traylor-Knowles N."/>
        </authorList>
    </citation>
    <scope>NUCLEOTIDE SEQUENCE [LARGE SCALE GENOMIC DNA]</scope>
    <source>
        <strain evidence="3">RSMAS</strain>
        <tissue evidence="3">Whole animal</tissue>
    </source>
</reference>
<dbReference type="OrthoDB" id="5946236at2759"/>
<dbReference type="InterPro" id="IPR053269">
    <property type="entry name" value="Asp-Met_ligase"/>
</dbReference>
<accession>A0A3M6UCR7</accession>
<dbReference type="InterPro" id="IPR003806">
    <property type="entry name" value="ATP-grasp_PylC-type"/>
</dbReference>
<dbReference type="AlphaFoldDB" id="A0A3M6UCR7"/>